<accession>L1NGU4</accession>
<keyword evidence="6" id="KW-0902">Two-component regulatory system</keyword>
<dbReference type="CDD" id="cd00075">
    <property type="entry name" value="HATPase"/>
    <property type="match status" value="1"/>
</dbReference>
<dbReference type="SMART" id="SM00387">
    <property type="entry name" value="HATPase_c"/>
    <property type="match status" value="1"/>
</dbReference>
<dbReference type="PROSITE" id="PS50109">
    <property type="entry name" value="HIS_KIN"/>
    <property type="match status" value="1"/>
</dbReference>
<dbReference type="InterPro" id="IPR036890">
    <property type="entry name" value="HATPase_C_sf"/>
</dbReference>
<keyword evidence="7" id="KW-0812">Transmembrane</keyword>
<keyword evidence="7" id="KW-0472">Membrane</keyword>
<dbReference type="SUPFAM" id="SSF55874">
    <property type="entry name" value="ATPase domain of HSP90 chaperone/DNA topoisomerase II/histidine kinase"/>
    <property type="match status" value="1"/>
</dbReference>
<dbReference type="CDD" id="cd00082">
    <property type="entry name" value="HisKA"/>
    <property type="match status" value="1"/>
</dbReference>
<dbReference type="PANTHER" id="PTHR43711:SF26">
    <property type="entry name" value="SENSOR HISTIDINE KINASE RCSC"/>
    <property type="match status" value="1"/>
</dbReference>
<dbReference type="InterPro" id="IPR004358">
    <property type="entry name" value="Sig_transdc_His_kin-like_C"/>
</dbReference>
<dbReference type="InterPro" id="IPR050736">
    <property type="entry name" value="Sensor_HK_Regulatory"/>
</dbReference>
<keyword evidence="3" id="KW-0597">Phosphoprotein</keyword>
<dbReference type="InterPro" id="IPR036097">
    <property type="entry name" value="HisK_dim/P_sf"/>
</dbReference>
<dbReference type="PATRIC" id="fig|1127696.3.peg.291"/>
<dbReference type="FunFam" id="3.30.565.10:FF:000006">
    <property type="entry name" value="Sensor histidine kinase WalK"/>
    <property type="match status" value="1"/>
</dbReference>
<feature type="domain" description="Histidine kinase" evidence="8">
    <location>
        <begin position="288"/>
        <end position="510"/>
    </location>
</feature>
<evidence type="ECO:0000256" key="7">
    <source>
        <dbReference type="SAM" id="Phobius"/>
    </source>
</evidence>
<organism evidence="9 10">
    <name type="scientific">Porphyromonas catoniae F0037</name>
    <dbReference type="NCBI Taxonomy" id="1127696"/>
    <lineage>
        <taxon>Bacteria</taxon>
        <taxon>Pseudomonadati</taxon>
        <taxon>Bacteroidota</taxon>
        <taxon>Bacteroidia</taxon>
        <taxon>Bacteroidales</taxon>
        <taxon>Porphyromonadaceae</taxon>
        <taxon>Porphyromonas</taxon>
    </lineage>
</organism>
<name>L1NGU4_9PORP</name>
<dbReference type="RefSeq" id="WP_005468495.1">
    <property type="nucleotide sequence ID" value="NZ_KB291042.1"/>
</dbReference>
<evidence type="ECO:0000313" key="9">
    <source>
        <dbReference type="EMBL" id="EKY02608.1"/>
    </source>
</evidence>
<dbReference type="Gene3D" id="1.10.287.130">
    <property type="match status" value="1"/>
</dbReference>
<evidence type="ECO:0000256" key="6">
    <source>
        <dbReference type="ARBA" id="ARBA00023012"/>
    </source>
</evidence>
<gene>
    <name evidence="9" type="ORF">HMPREF9134_00343</name>
</gene>
<keyword evidence="5 9" id="KW-0418">Kinase</keyword>
<evidence type="ECO:0000256" key="5">
    <source>
        <dbReference type="ARBA" id="ARBA00022777"/>
    </source>
</evidence>
<feature type="transmembrane region" description="Helical" evidence="7">
    <location>
        <begin position="250"/>
        <end position="273"/>
    </location>
</feature>
<evidence type="ECO:0000256" key="1">
    <source>
        <dbReference type="ARBA" id="ARBA00000085"/>
    </source>
</evidence>
<dbReference type="PRINTS" id="PR00344">
    <property type="entry name" value="BCTRLSENSOR"/>
</dbReference>
<dbReference type="HOGENOM" id="CLU_026375_1_0_10"/>
<dbReference type="STRING" id="1127696.HMPREF9134_00343"/>
<evidence type="ECO:0000256" key="2">
    <source>
        <dbReference type="ARBA" id="ARBA00012438"/>
    </source>
</evidence>
<keyword evidence="4" id="KW-0808">Transferase</keyword>
<comment type="caution">
    <text evidence="9">The sequence shown here is derived from an EMBL/GenBank/DDBJ whole genome shotgun (WGS) entry which is preliminary data.</text>
</comment>
<dbReference type="Proteomes" id="UP000010408">
    <property type="component" value="Unassembled WGS sequence"/>
</dbReference>
<reference evidence="9 10" key="1">
    <citation type="submission" date="2012-05" db="EMBL/GenBank/DDBJ databases">
        <authorList>
            <person name="Weinstock G."/>
            <person name="Sodergren E."/>
            <person name="Lobos E.A."/>
            <person name="Fulton L."/>
            <person name="Fulton R."/>
            <person name="Courtney L."/>
            <person name="Fronick C."/>
            <person name="O'Laughlin M."/>
            <person name="Godfrey J."/>
            <person name="Wilson R.M."/>
            <person name="Miner T."/>
            <person name="Farmer C."/>
            <person name="Delehaunty K."/>
            <person name="Cordes M."/>
            <person name="Minx P."/>
            <person name="Tomlinson C."/>
            <person name="Chen J."/>
            <person name="Wollam A."/>
            <person name="Pepin K.H."/>
            <person name="Bhonagiri V."/>
            <person name="Zhang X."/>
            <person name="Suruliraj S."/>
            <person name="Warren W."/>
            <person name="Mitreva M."/>
            <person name="Mardis E.R."/>
            <person name="Wilson R.K."/>
        </authorList>
    </citation>
    <scope>NUCLEOTIDE SEQUENCE [LARGE SCALE GENOMIC DNA]</scope>
    <source>
        <strain evidence="9 10">F0037</strain>
    </source>
</reference>
<dbReference type="PANTHER" id="PTHR43711">
    <property type="entry name" value="TWO-COMPONENT HISTIDINE KINASE"/>
    <property type="match status" value="1"/>
</dbReference>
<evidence type="ECO:0000259" key="8">
    <source>
        <dbReference type="PROSITE" id="PS50109"/>
    </source>
</evidence>
<dbReference type="InterPro" id="IPR003661">
    <property type="entry name" value="HisK_dim/P_dom"/>
</dbReference>
<evidence type="ECO:0000313" key="10">
    <source>
        <dbReference type="Proteomes" id="UP000010408"/>
    </source>
</evidence>
<sequence length="512" mass="58770">MKKRVIWVIVLALISAYGLLSWVQYQYYDRILTLRKENMRSQMKDALSEVAEELQVRELVRYLNKGVGSKDAPLSSPEFVASDVAPFDIWPRTKTDTLTVRQAIDADQVVLRLPNKGKTNRIDYRPSEMLLHAYFVNLHALDKYLLKYIYDTSMNESVEQLVNVRLLKNLIRERLDSKNLCVAYQMTLYDYQGNVLYEYRPPGVMRGDWEEDENSITQHLFVPTDGSTEGRPYMRVSLDLDPTRAEVLRLALPSFISTIIVLLLGFSALGVLLKYFSFSSQRTNFINNMTHELKTPISSIVLSTKLLEESTVPASTSPKQRQMVSVISMEAQRLKFLIDKVLQLSILEGHTGKFSLETLDVNELILPVAEIYTFHAQQREGDLILDLEATNTWVRGNQMHLSNVFFNLLDNAVKYSNPDRPLRLRVSTQDDGDYILITIEDNGIGMERKELRRIFDRFYRISSGKRHDVRGFGLGLAYVYSVIRQSKGKITAESDIGVGTKMTIRLPVYHDV</sequence>
<dbReference type="GO" id="GO:0000155">
    <property type="term" value="F:phosphorelay sensor kinase activity"/>
    <property type="evidence" value="ECO:0007669"/>
    <property type="project" value="InterPro"/>
</dbReference>
<dbReference type="InterPro" id="IPR003594">
    <property type="entry name" value="HATPase_dom"/>
</dbReference>
<evidence type="ECO:0000256" key="4">
    <source>
        <dbReference type="ARBA" id="ARBA00022679"/>
    </source>
</evidence>
<dbReference type="Pfam" id="PF00512">
    <property type="entry name" value="HisKA"/>
    <property type="match status" value="1"/>
</dbReference>
<evidence type="ECO:0000256" key="3">
    <source>
        <dbReference type="ARBA" id="ARBA00022553"/>
    </source>
</evidence>
<dbReference type="EMBL" id="AMEQ01000012">
    <property type="protein sequence ID" value="EKY02608.1"/>
    <property type="molecule type" value="Genomic_DNA"/>
</dbReference>
<proteinExistence type="predicted"/>
<dbReference type="SUPFAM" id="SSF47384">
    <property type="entry name" value="Homodimeric domain of signal transducing histidine kinase"/>
    <property type="match status" value="1"/>
</dbReference>
<dbReference type="Gene3D" id="3.30.565.10">
    <property type="entry name" value="Histidine kinase-like ATPase, C-terminal domain"/>
    <property type="match status" value="1"/>
</dbReference>
<protein>
    <recommendedName>
        <fullName evidence="2">histidine kinase</fullName>
        <ecNumber evidence="2">2.7.13.3</ecNumber>
    </recommendedName>
</protein>
<dbReference type="Pfam" id="PF02518">
    <property type="entry name" value="HATPase_c"/>
    <property type="match status" value="1"/>
</dbReference>
<dbReference type="eggNOG" id="COG2205">
    <property type="taxonomic scope" value="Bacteria"/>
</dbReference>
<dbReference type="AlphaFoldDB" id="L1NGU4"/>
<dbReference type="InterPro" id="IPR005467">
    <property type="entry name" value="His_kinase_dom"/>
</dbReference>
<comment type="catalytic activity">
    <reaction evidence="1">
        <text>ATP + protein L-histidine = ADP + protein N-phospho-L-histidine.</text>
        <dbReference type="EC" id="2.7.13.3"/>
    </reaction>
</comment>
<dbReference type="SMART" id="SM00388">
    <property type="entry name" value="HisKA"/>
    <property type="match status" value="1"/>
</dbReference>
<keyword evidence="7" id="KW-1133">Transmembrane helix</keyword>
<dbReference type="EC" id="2.7.13.3" evidence="2"/>